<dbReference type="FunFam" id="3.80.30.20:FF:000001">
    <property type="entry name" value="tRNA-2-methylthio-N(6)-dimethylallyladenosine synthase 2"/>
    <property type="match status" value="1"/>
</dbReference>
<dbReference type="InterPro" id="IPR006638">
    <property type="entry name" value="Elp3/MiaA/NifB-like_rSAM"/>
</dbReference>
<keyword evidence="7 10" id="KW-0408">Iron</keyword>
<evidence type="ECO:0000256" key="2">
    <source>
        <dbReference type="ARBA" id="ARBA00022485"/>
    </source>
</evidence>
<sequence length="449" mass="51088">MKQKMKVSIVTLGCEKNLVDSEIMLGLVDENGYEITDDQKNAEVIVVNTCGFIDASKEESINTILQLAEYKKTAKLKSLVVAGCLSQRYKDELIQEIPEIDGLVGTGEFDRIVEVINKSLDGKKPIFIGNPIFSYDRKLPRRRSTPSHYAYIKIAEGCDNSCTFCVIPSLRGKFRSRGITSIVNEAMDVVAQGVKEISLIAQDTSYYGIDKYDELMLPTLINELSRIDGLYWIRLHYLYPGYITDELIEVFEKNPKLCKYIDIPLQHSEDHILKKMLRPGRQTDIRALISKLRKRIPDVALRTSIIVGFPGETEEDFNNLVEFVKEIKFDRLGVFTYSEEEGTPASRLPNQVPQEEKERRAQILMEVQREIANENNSKFIGKELKVLIDRYDEENDVYIGRTQYDAPEIDGEVFVSNIKANVGDIVTVRITHSYDFDLVGEGISNESAK</sequence>
<evidence type="ECO:0000256" key="4">
    <source>
        <dbReference type="ARBA" id="ARBA00022679"/>
    </source>
</evidence>
<feature type="binding site" evidence="10">
    <location>
        <position position="14"/>
    </location>
    <ligand>
        <name>[4Fe-4S] cluster</name>
        <dbReference type="ChEBI" id="CHEBI:49883"/>
        <label>1</label>
    </ligand>
</feature>
<feature type="domain" description="Radical SAM core" evidence="13">
    <location>
        <begin position="144"/>
        <end position="374"/>
    </location>
</feature>
<comment type="caution">
    <text evidence="14">The sequence shown here is derived from an EMBL/GenBank/DDBJ whole genome shotgun (WGS) entry which is preliminary data.</text>
</comment>
<evidence type="ECO:0000259" key="13">
    <source>
        <dbReference type="PROSITE" id="PS51918"/>
    </source>
</evidence>
<feature type="domain" description="MTTase N-terminal" evidence="12">
    <location>
        <begin position="5"/>
        <end position="121"/>
    </location>
</feature>
<dbReference type="GO" id="GO:0035597">
    <property type="term" value="F:tRNA-2-methylthio-N(6)-dimethylallyladenosine(37) synthase activity"/>
    <property type="evidence" value="ECO:0007669"/>
    <property type="project" value="UniProtKB-EC"/>
</dbReference>
<dbReference type="AlphaFoldDB" id="A0A1D2YXR5"/>
<evidence type="ECO:0000313" key="14">
    <source>
        <dbReference type="EMBL" id="OEG00470.1"/>
    </source>
</evidence>
<dbReference type="FunFam" id="2.40.50.140:FF:000210">
    <property type="entry name" value="Ribosomal protein S12 methylthiotransferase RimO"/>
    <property type="match status" value="1"/>
</dbReference>
<keyword evidence="4 10" id="KW-0808">Transferase</keyword>
<comment type="catalytic activity">
    <reaction evidence="10">
        <text>L-aspartate(89)-[ribosomal protein uS12]-hydrogen + (sulfur carrier)-SH + AH2 + 2 S-adenosyl-L-methionine = 3-methylsulfanyl-L-aspartate(89)-[ribosomal protein uS12]-hydrogen + (sulfur carrier)-H + 5'-deoxyadenosine + L-methionine + A + S-adenosyl-L-homocysteine + 2 H(+)</text>
        <dbReference type="Rhea" id="RHEA:37087"/>
        <dbReference type="Rhea" id="RHEA-COMP:10460"/>
        <dbReference type="Rhea" id="RHEA-COMP:10461"/>
        <dbReference type="Rhea" id="RHEA-COMP:14737"/>
        <dbReference type="Rhea" id="RHEA-COMP:14739"/>
        <dbReference type="ChEBI" id="CHEBI:13193"/>
        <dbReference type="ChEBI" id="CHEBI:15378"/>
        <dbReference type="ChEBI" id="CHEBI:17319"/>
        <dbReference type="ChEBI" id="CHEBI:17499"/>
        <dbReference type="ChEBI" id="CHEBI:29917"/>
        <dbReference type="ChEBI" id="CHEBI:29961"/>
        <dbReference type="ChEBI" id="CHEBI:57844"/>
        <dbReference type="ChEBI" id="CHEBI:57856"/>
        <dbReference type="ChEBI" id="CHEBI:59789"/>
        <dbReference type="ChEBI" id="CHEBI:64428"/>
        <dbReference type="ChEBI" id="CHEBI:73599"/>
        <dbReference type="EC" id="2.8.4.4"/>
    </reaction>
</comment>
<dbReference type="Pfam" id="PF18693">
    <property type="entry name" value="TRAM_2"/>
    <property type="match status" value="1"/>
</dbReference>
<keyword evidence="2 10" id="KW-0004">4Fe-4S</keyword>
<evidence type="ECO:0000256" key="7">
    <source>
        <dbReference type="ARBA" id="ARBA00023004"/>
    </source>
</evidence>
<keyword evidence="3 10" id="KW-0963">Cytoplasm</keyword>
<evidence type="ECO:0000259" key="11">
    <source>
        <dbReference type="PROSITE" id="PS50926"/>
    </source>
</evidence>
<feature type="binding site" evidence="10">
    <location>
        <position position="162"/>
    </location>
    <ligand>
        <name>[4Fe-4S] cluster</name>
        <dbReference type="ChEBI" id="CHEBI:49883"/>
        <label>2</label>
        <note>4Fe-4S-S-AdoMet</note>
    </ligand>
</feature>
<dbReference type="PANTHER" id="PTHR43837">
    <property type="entry name" value="RIBOSOMAL PROTEIN S12 METHYLTHIOTRANSFERASE RIMO"/>
    <property type="match status" value="1"/>
</dbReference>
<dbReference type="InterPro" id="IPR005840">
    <property type="entry name" value="Ribosomal_uS12_MeSTrfase_RimO"/>
</dbReference>
<keyword evidence="15" id="KW-1185">Reference proteome</keyword>
<comment type="function">
    <text evidence="10">Catalyzes the methylthiolation of an aspartic acid residue of ribosomal protein uS12.</text>
</comment>
<dbReference type="InterPro" id="IPR013848">
    <property type="entry name" value="Methylthiotransferase_N"/>
</dbReference>
<dbReference type="SFLD" id="SFLDG01082">
    <property type="entry name" value="B12-binding_domain_containing"/>
    <property type="match status" value="1"/>
</dbReference>
<dbReference type="PROSITE" id="PS51918">
    <property type="entry name" value="RADICAL_SAM"/>
    <property type="match status" value="1"/>
</dbReference>
<feature type="binding site" evidence="10">
    <location>
        <position position="84"/>
    </location>
    <ligand>
        <name>[4Fe-4S] cluster</name>
        <dbReference type="ChEBI" id="CHEBI:49883"/>
        <label>1</label>
    </ligand>
</feature>
<dbReference type="CDD" id="cd01335">
    <property type="entry name" value="Radical_SAM"/>
    <property type="match status" value="1"/>
</dbReference>
<evidence type="ECO:0000313" key="15">
    <source>
        <dbReference type="Proteomes" id="UP000243739"/>
    </source>
</evidence>
<evidence type="ECO:0000256" key="8">
    <source>
        <dbReference type="ARBA" id="ARBA00023014"/>
    </source>
</evidence>
<dbReference type="PANTHER" id="PTHR43837:SF1">
    <property type="entry name" value="RIBOSOMAL PROTEIN US12 METHYLTHIOTRANSFERASE RIMO"/>
    <property type="match status" value="1"/>
</dbReference>
<evidence type="ECO:0000256" key="3">
    <source>
        <dbReference type="ARBA" id="ARBA00022490"/>
    </source>
</evidence>
<name>A0A1D2YXR5_9BACI</name>
<dbReference type="Pfam" id="PF00919">
    <property type="entry name" value="UPF0004"/>
    <property type="match status" value="1"/>
</dbReference>
<dbReference type="PROSITE" id="PS50926">
    <property type="entry name" value="TRAM"/>
    <property type="match status" value="1"/>
</dbReference>
<evidence type="ECO:0000256" key="6">
    <source>
        <dbReference type="ARBA" id="ARBA00022723"/>
    </source>
</evidence>
<feature type="binding site" evidence="10">
    <location>
        <position position="165"/>
    </location>
    <ligand>
        <name>[4Fe-4S] cluster</name>
        <dbReference type="ChEBI" id="CHEBI:49883"/>
        <label>2</label>
        <note>4Fe-4S-S-AdoMet</note>
    </ligand>
</feature>
<evidence type="ECO:0000256" key="1">
    <source>
        <dbReference type="ARBA" id="ARBA00003234"/>
    </source>
</evidence>
<dbReference type="InterPro" id="IPR012340">
    <property type="entry name" value="NA-bd_OB-fold"/>
</dbReference>
<dbReference type="HAMAP" id="MF_01865">
    <property type="entry name" value="MTTase_RimO"/>
    <property type="match status" value="1"/>
</dbReference>
<proteinExistence type="inferred from homology"/>
<comment type="catalytic activity">
    <reaction evidence="9">
        <text>N(6)-dimethylallyladenosine(37) in tRNA + (sulfur carrier)-SH + AH2 + 2 S-adenosyl-L-methionine = 2-methylsulfanyl-N(6)-dimethylallyladenosine(37) in tRNA + (sulfur carrier)-H + 5'-deoxyadenosine + L-methionine + A + S-adenosyl-L-homocysteine + 2 H(+)</text>
        <dbReference type="Rhea" id="RHEA:37067"/>
        <dbReference type="Rhea" id="RHEA-COMP:10375"/>
        <dbReference type="Rhea" id="RHEA-COMP:10376"/>
        <dbReference type="Rhea" id="RHEA-COMP:14737"/>
        <dbReference type="Rhea" id="RHEA-COMP:14739"/>
        <dbReference type="ChEBI" id="CHEBI:13193"/>
        <dbReference type="ChEBI" id="CHEBI:15378"/>
        <dbReference type="ChEBI" id="CHEBI:17319"/>
        <dbReference type="ChEBI" id="CHEBI:17499"/>
        <dbReference type="ChEBI" id="CHEBI:29917"/>
        <dbReference type="ChEBI" id="CHEBI:57844"/>
        <dbReference type="ChEBI" id="CHEBI:57856"/>
        <dbReference type="ChEBI" id="CHEBI:59789"/>
        <dbReference type="ChEBI" id="CHEBI:64428"/>
        <dbReference type="ChEBI" id="CHEBI:74415"/>
        <dbReference type="ChEBI" id="CHEBI:74417"/>
        <dbReference type="EC" id="2.8.4.3"/>
    </reaction>
</comment>
<dbReference type="InterPro" id="IPR058240">
    <property type="entry name" value="rSAM_sf"/>
</dbReference>
<protein>
    <recommendedName>
        <fullName evidence="10">Ribosomal protein uS12 methylthiotransferase RimO</fullName>
        <shortName evidence="10">uS12 MTTase</shortName>
        <shortName evidence="10">uS12 methylthiotransferase</shortName>
        <ecNumber evidence="10">2.8.4.4</ecNumber>
    </recommendedName>
    <alternativeName>
        <fullName evidence="10">Ribosomal protein uS12 (aspartate-C(3))-methylthiotransferase</fullName>
    </alternativeName>
    <alternativeName>
        <fullName evidence="10">Ribosome maturation factor RimO</fullName>
    </alternativeName>
</protein>
<keyword evidence="8 10" id="KW-0411">Iron-sulfur</keyword>
<dbReference type="Proteomes" id="UP000243739">
    <property type="component" value="Unassembled WGS sequence"/>
</dbReference>
<evidence type="ECO:0000256" key="9">
    <source>
        <dbReference type="ARBA" id="ARBA00051425"/>
    </source>
</evidence>
<dbReference type="SMART" id="SM00729">
    <property type="entry name" value="Elp3"/>
    <property type="match status" value="1"/>
</dbReference>
<dbReference type="InterPro" id="IPR023404">
    <property type="entry name" value="rSAM_horseshoe"/>
</dbReference>
<dbReference type="InterPro" id="IPR002792">
    <property type="entry name" value="TRAM_dom"/>
</dbReference>
<dbReference type="EMBL" id="MIJF01000001">
    <property type="protein sequence ID" value="OEG00470.1"/>
    <property type="molecule type" value="Genomic_DNA"/>
</dbReference>
<feature type="binding site" evidence="10">
    <location>
        <position position="50"/>
    </location>
    <ligand>
        <name>[4Fe-4S] cluster</name>
        <dbReference type="ChEBI" id="CHEBI:49883"/>
        <label>1</label>
    </ligand>
</feature>
<comment type="subcellular location">
    <subcellularLocation>
        <location evidence="10">Cytoplasm</location>
    </subcellularLocation>
</comment>
<dbReference type="FunFam" id="3.40.50.12160:FF:000003">
    <property type="entry name" value="CDK5 regulatory subunit-associated protein 1"/>
    <property type="match status" value="1"/>
</dbReference>
<comment type="similarity">
    <text evidence="10">Belongs to the methylthiotransferase family. RimO subfamily.</text>
</comment>
<keyword evidence="6 10" id="KW-0479">Metal-binding</keyword>
<dbReference type="GO" id="GO:0035599">
    <property type="term" value="F:aspartic acid methylthiotransferase activity"/>
    <property type="evidence" value="ECO:0007669"/>
    <property type="project" value="TreeGrafter"/>
</dbReference>
<dbReference type="NCBIfam" id="TIGR00089">
    <property type="entry name" value="MiaB/RimO family radical SAM methylthiotransferase"/>
    <property type="match status" value="1"/>
</dbReference>
<evidence type="ECO:0000256" key="10">
    <source>
        <dbReference type="HAMAP-Rule" id="MF_01865"/>
    </source>
</evidence>
<dbReference type="InterPro" id="IPR020612">
    <property type="entry name" value="Methylthiotransferase_CS"/>
</dbReference>
<comment type="cofactor">
    <cofactor evidence="10">
        <name>[4Fe-4S] cluster</name>
        <dbReference type="ChEBI" id="CHEBI:49883"/>
    </cofactor>
    <text evidence="10">Binds 2 [4Fe-4S] clusters. One cluster is coordinated with 3 cysteines and an exchangeable S-adenosyl-L-methionine.</text>
</comment>
<keyword evidence="14" id="KW-0689">Ribosomal protein</keyword>
<keyword evidence="5 10" id="KW-0949">S-adenosyl-L-methionine</keyword>
<dbReference type="InterPro" id="IPR038135">
    <property type="entry name" value="Methylthiotransferase_N_sf"/>
</dbReference>
<dbReference type="GO" id="GO:0051539">
    <property type="term" value="F:4 iron, 4 sulfur cluster binding"/>
    <property type="evidence" value="ECO:0007669"/>
    <property type="project" value="UniProtKB-UniRule"/>
</dbReference>
<dbReference type="SUPFAM" id="SSF102114">
    <property type="entry name" value="Radical SAM enzymes"/>
    <property type="match status" value="1"/>
</dbReference>
<accession>A0A1D2YXR5</accession>
<evidence type="ECO:0000256" key="5">
    <source>
        <dbReference type="ARBA" id="ARBA00022691"/>
    </source>
</evidence>
<dbReference type="GO" id="GO:0005840">
    <property type="term" value="C:ribosome"/>
    <property type="evidence" value="ECO:0007669"/>
    <property type="project" value="UniProtKB-KW"/>
</dbReference>
<dbReference type="Pfam" id="PF04055">
    <property type="entry name" value="Radical_SAM"/>
    <property type="match status" value="1"/>
</dbReference>
<dbReference type="GO" id="GO:0103039">
    <property type="term" value="F:protein methylthiotransferase activity"/>
    <property type="evidence" value="ECO:0007669"/>
    <property type="project" value="UniProtKB-EC"/>
</dbReference>
<evidence type="ECO:0000259" key="12">
    <source>
        <dbReference type="PROSITE" id="PS51449"/>
    </source>
</evidence>
<dbReference type="SFLD" id="SFLDG01061">
    <property type="entry name" value="methylthiotransferase"/>
    <property type="match status" value="1"/>
</dbReference>
<dbReference type="NCBIfam" id="TIGR01125">
    <property type="entry name" value="30S ribosomal protein S12 methylthiotransferase RimO"/>
    <property type="match status" value="1"/>
</dbReference>
<feature type="binding site" evidence="10">
    <location>
        <position position="158"/>
    </location>
    <ligand>
        <name>[4Fe-4S] cluster</name>
        <dbReference type="ChEBI" id="CHEBI:49883"/>
        <label>2</label>
        <note>4Fe-4S-S-AdoMet</note>
    </ligand>
</feature>
<gene>
    <name evidence="10" type="primary">rimO</name>
    <name evidence="14" type="ORF">BHF71_00765</name>
</gene>
<dbReference type="RefSeq" id="WP_069655783.1">
    <property type="nucleotide sequence ID" value="NZ_MIJF01000001.1"/>
</dbReference>
<reference evidence="14 15" key="1">
    <citation type="submission" date="2016-09" db="EMBL/GenBank/DDBJ databases">
        <title>Draft genome sequence for the type strain of Vulcanibacillus modesticaldus BR, a strictly anaerobic, moderately thermophilic, and nitrate-reducing bacterium from deep sea-hydrothermal vents of the Mid-Atlantic Ridge.</title>
        <authorList>
            <person name="Abin C.A."/>
            <person name="Hollibaugh J.T."/>
        </authorList>
    </citation>
    <scope>NUCLEOTIDE SEQUENCE [LARGE SCALE GENOMIC DNA]</scope>
    <source>
        <strain evidence="14 15">BR</strain>
    </source>
</reference>
<organism evidence="14 15">
    <name type="scientific">Vulcanibacillus modesticaldus</name>
    <dbReference type="NCBI Taxonomy" id="337097"/>
    <lineage>
        <taxon>Bacteria</taxon>
        <taxon>Bacillati</taxon>
        <taxon>Bacillota</taxon>
        <taxon>Bacilli</taxon>
        <taxon>Bacillales</taxon>
        <taxon>Bacillaceae</taxon>
        <taxon>Vulcanibacillus</taxon>
    </lineage>
</organism>
<dbReference type="InterPro" id="IPR005839">
    <property type="entry name" value="Methylthiotransferase"/>
</dbReference>
<dbReference type="InterPro" id="IPR007197">
    <property type="entry name" value="rSAM"/>
</dbReference>
<dbReference type="GO" id="GO:0005829">
    <property type="term" value="C:cytosol"/>
    <property type="evidence" value="ECO:0007669"/>
    <property type="project" value="TreeGrafter"/>
</dbReference>
<dbReference type="PROSITE" id="PS01278">
    <property type="entry name" value="MTTASE_RADICAL"/>
    <property type="match status" value="1"/>
</dbReference>
<dbReference type="GO" id="GO:0046872">
    <property type="term" value="F:metal ion binding"/>
    <property type="evidence" value="ECO:0007669"/>
    <property type="project" value="UniProtKB-KW"/>
</dbReference>
<dbReference type="OrthoDB" id="9805215at2"/>
<dbReference type="SFLD" id="SFLDS00029">
    <property type="entry name" value="Radical_SAM"/>
    <property type="match status" value="1"/>
</dbReference>
<comment type="function">
    <text evidence="1">Catalyzes the methylthiolation of N6-(dimethylallyl)adenosine (i(6)A), leading to the formation of 2-methylthio-N6-(dimethylallyl)adenosine (ms(2)i(6)A) at position 37 in tRNAs that read codons beginning with uridine.</text>
</comment>
<dbReference type="Gene3D" id="3.40.50.12160">
    <property type="entry name" value="Methylthiotransferase, N-terminal domain"/>
    <property type="match status" value="1"/>
</dbReference>
<dbReference type="Gene3D" id="2.40.50.140">
    <property type="entry name" value="Nucleic acid-binding proteins"/>
    <property type="match status" value="1"/>
</dbReference>
<keyword evidence="14" id="KW-0687">Ribonucleoprotein</keyword>
<dbReference type="SFLD" id="SFLDF00274">
    <property type="entry name" value="ribosomal_protein_S12_methylth"/>
    <property type="match status" value="1"/>
</dbReference>
<feature type="domain" description="TRAM" evidence="11">
    <location>
        <begin position="377"/>
        <end position="444"/>
    </location>
</feature>
<dbReference type="STRING" id="337097.BHF71_00765"/>
<dbReference type="EC" id="2.8.4.4" evidence="10"/>
<dbReference type="Gene3D" id="3.80.30.20">
    <property type="entry name" value="tm_1862 like domain"/>
    <property type="match status" value="1"/>
</dbReference>
<dbReference type="PROSITE" id="PS51449">
    <property type="entry name" value="MTTASE_N"/>
    <property type="match status" value="1"/>
</dbReference>